<protein>
    <recommendedName>
        <fullName evidence="1">DUF1989 domain-containing protein</fullName>
    </recommendedName>
</protein>
<feature type="domain" description="DUF1989" evidence="1">
    <location>
        <begin position="13"/>
        <end position="185"/>
    </location>
</feature>
<dbReference type="InterPro" id="IPR017792">
    <property type="entry name" value="UAAP1"/>
</dbReference>
<dbReference type="PANTHER" id="PTHR31527">
    <property type="entry name" value="RE64534P"/>
    <property type="match status" value="1"/>
</dbReference>
<dbReference type="EMBL" id="SLWY01000019">
    <property type="protein sequence ID" value="TCO79594.1"/>
    <property type="molecule type" value="Genomic_DNA"/>
</dbReference>
<evidence type="ECO:0000259" key="1">
    <source>
        <dbReference type="Pfam" id="PF09347"/>
    </source>
</evidence>
<comment type="caution">
    <text evidence="2">The sequence shown here is derived from an EMBL/GenBank/DDBJ whole genome shotgun (WGS) entry which is preliminary data.</text>
</comment>
<evidence type="ECO:0000313" key="3">
    <source>
        <dbReference type="Proteomes" id="UP000295765"/>
    </source>
</evidence>
<reference evidence="2 3" key="1">
    <citation type="submission" date="2019-03" db="EMBL/GenBank/DDBJ databases">
        <title>Genomic Encyclopedia of Type Strains, Phase IV (KMG-IV): sequencing the most valuable type-strain genomes for metagenomic binning, comparative biology and taxonomic classification.</title>
        <authorList>
            <person name="Goeker M."/>
        </authorList>
    </citation>
    <scope>NUCLEOTIDE SEQUENCE [LARGE SCALE GENOMIC DNA]</scope>
    <source>
        <strain evidence="2 3">DSM 25287</strain>
    </source>
</reference>
<dbReference type="NCBIfam" id="TIGR03425">
    <property type="entry name" value="urea_degr_2"/>
    <property type="match status" value="1"/>
</dbReference>
<sequence length="246" mass="27431">MPEYRPDLVVHTETLRGGESWSFVVERGHALRLTDLDGGANVALLAYNARQPLERYNMPDTLKCQHTFLLTAGHCLYSDMGHILLSIAADSVGWHDTVCGVADRAETAAHYGPGDYQTLRNDFHLSGRERFLIELGKHGLGKRDMAANVNFFSRVAADADGRLAYVPGHSRPGDHVDLRAEMDVLVVLNTCPHPLDPARAWAPKPVRVEVWRSGTMTPDDPCYRSRPENARGYENTRRCFCQHAPA</sequence>
<dbReference type="AlphaFoldDB" id="A0A4R2KZN3"/>
<dbReference type="Proteomes" id="UP000295765">
    <property type="component" value="Unassembled WGS sequence"/>
</dbReference>
<gene>
    <name evidence="2" type="ORF">EV699_11950</name>
</gene>
<dbReference type="InterPro" id="IPR018959">
    <property type="entry name" value="DUF1989"/>
</dbReference>
<accession>A0A4R2KZN3</accession>
<proteinExistence type="predicted"/>
<evidence type="ECO:0000313" key="2">
    <source>
        <dbReference type="EMBL" id="TCO79594.1"/>
    </source>
</evidence>
<dbReference type="Pfam" id="PF09347">
    <property type="entry name" value="DUF1989"/>
    <property type="match status" value="1"/>
</dbReference>
<organism evidence="2 3">
    <name type="scientific">Plasticicumulans lactativorans</name>
    <dbReference type="NCBI Taxonomy" id="1133106"/>
    <lineage>
        <taxon>Bacteria</taxon>
        <taxon>Pseudomonadati</taxon>
        <taxon>Pseudomonadota</taxon>
        <taxon>Gammaproteobacteria</taxon>
        <taxon>Candidatus Competibacteraceae</taxon>
        <taxon>Plasticicumulans</taxon>
    </lineage>
</organism>
<dbReference type="PANTHER" id="PTHR31527:SF0">
    <property type="entry name" value="RE64534P"/>
    <property type="match status" value="1"/>
</dbReference>
<dbReference type="RefSeq" id="WP_132544691.1">
    <property type="nucleotide sequence ID" value="NZ_SLWY01000019.1"/>
</dbReference>
<keyword evidence="3" id="KW-1185">Reference proteome</keyword>
<dbReference type="OrthoDB" id="5298498at2"/>
<name>A0A4R2KZN3_9GAMM</name>